<protein>
    <submittedName>
        <fullName evidence="4">Helix-turn-helix domain-containing protein</fullName>
    </submittedName>
</protein>
<dbReference type="InterPro" id="IPR001387">
    <property type="entry name" value="Cro/C1-type_HTH"/>
</dbReference>
<gene>
    <name evidence="4" type="ORF">KUA55_08785</name>
</gene>
<proteinExistence type="predicted"/>
<evidence type="ECO:0000259" key="3">
    <source>
        <dbReference type="PROSITE" id="PS50943"/>
    </source>
</evidence>
<evidence type="ECO:0000313" key="4">
    <source>
        <dbReference type="EMBL" id="MBV7390773.1"/>
    </source>
</evidence>
<dbReference type="RefSeq" id="WP_218325827.1">
    <property type="nucleotide sequence ID" value="NZ_JAHUZB010000003.1"/>
</dbReference>
<reference evidence="4 5" key="1">
    <citation type="submission" date="2021-06" db="EMBL/GenBank/DDBJ databases">
        <title>Enterococcus alishanensis sp. nov., a novel lactic acid bacterium isolated from fresh coffee beans.</title>
        <authorList>
            <person name="Chen Y.-S."/>
        </authorList>
    </citation>
    <scope>NUCLEOTIDE SEQUENCE [LARGE SCALE GENOMIC DNA]</scope>
    <source>
        <strain evidence="4 5">ALS3</strain>
    </source>
</reference>
<comment type="caution">
    <text evidence="4">The sequence shown here is derived from an EMBL/GenBank/DDBJ whole genome shotgun (WGS) entry which is preliminary data.</text>
</comment>
<organism evidence="4 5">
    <name type="scientific">Enterococcus alishanensis</name>
    <dbReference type="NCBI Taxonomy" id="1303817"/>
    <lineage>
        <taxon>Bacteria</taxon>
        <taxon>Bacillati</taxon>
        <taxon>Bacillota</taxon>
        <taxon>Bacilli</taxon>
        <taxon>Lactobacillales</taxon>
        <taxon>Enterococcaceae</taxon>
        <taxon>Enterococcus</taxon>
    </lineage>
</organism>
<keyword evidence="1" id="KW-0238">DNA-binding</keyword>
<dbReference type="Proteomes" id="UP000774130">
    <property type="component" value="Unassembled WGS sequence"/>
</dbReference>
<evidence type="ECO:0000256" key="1">
    <source>
        <dbReference type="ARBA" id="ARBA00023125"/>
    </source>
</evidence>
<keyword evidence="2" id="KW-0472">Membrane</keyword>
<keyword evidence="5" id="KW-1185">Reference proteome</keyword>
<dbReference type="EMBL" id="JAHUZB010000003">
    <property type="protein sequence ID" value="MBV7390773.1"/>
    <property type="molecule type" value="Genomic_DNA"/>
</dbReference>
<sequence length="92" mass="10566">MEIGTRSKQARIEAKFTQEELAEKIQVTRQTISSWENQRSYPDISSIVQLSEIYNISFVNLLITVEWQIMLARGVIIVVLMIPAILVFKKLG</sequence>
<dbReference type="CDD" id="cd00093">
    <property type="entry name" value="HTH_XRE"/>
    <property type="match status" value="1"/>
</dbReference>
<evidence type="ECO:0000256" key="2">
    <source>
        <dbReference type="SAM" id="Phobius"/>
    </source>
</evidence>
<accession>A0ABS6TCY4</accession>
<dbReference type="Pfam" id="PF01381">
    <property type="entry name" value="HTH_3"/>
    <property type="match status" value="1"/>
</dbReference>
<dbReference type="SMART" id="SM00530">
    <property type="entry name" value="HTH_XRE"/>
    <property type="match status" value="1"/>
</dbReference>
<dbReference type="PANTHER" id="PTHR46558">
    <property type="entry name" value="TRACRIPTIONAL REGULATORY PROTEIN-RELATED-RELATED"/>
    <property type="match status" value="1"/>
</dbReference>
<feature type="transmembrane region" description="Helical" evidence="2">
    <location>
        <begin position="67"/>
        <end position="88"/>
    </location>
</feature>
<dbReference type="PROSITE" id="PS50943">
    <property type="entry name" value="HTH_CROC1"/>
    <property type="match status" value="1"/>
</dbReference>
<evidence type="ECO:0000313" key="5">
    <source>
        <dbReference type="Proteomes" id="UP000774130"/>
    </source>
</evidence>
<keyword evidence="2" id="KW-1133">Transmembrane helix</keyword>
<feature type="domain" description="HTH cro/C1-type" evidence="3">
    <location>
        <begin position="8"/>
        <end position="61"/>
    </location>
</feature>
<name>A0ABS6TCY4_9ENTE</name>
<keyword evidence="2" id="KW-0812">Transmembrane</keyword>
<dbReference type="PANTHER" id="PTHR46558:SF13">
    <property type="entry name" value="HTH-TYPE TRANSCRIPTIONAL REGULATOR IMMR"/>
    <property type="match status" value="1"/>
</dbReference>